<keyword evidence="1" id="KW-0732">Signal</keyword>
<evidence type="ECO:0000313" key="2">
    <source>
        <dbReference type="EMBL" id="MET2831743.1"/>
    </source>
</evidence>
<feature type="signal peptide" evidence="1">
    <location>
        <begin position="1"/>
        <end position="23"/>
    </location>
</feature>
<organism evidence="2 3">
    <name type="scientific">Mesorhizobium shangrilense</name>
    <dbReference type="NCBI Taxonomy" id="460060"/>
    <lineage>
        <taxon>Bacteria</taxon>
        <taxon>Pseudomonadati</taxon>
        <taxon>Pseudomonadota</taxon>
        <taxon>Alphaproteobacteria</taxon>
        <taxon>Hyphomicrobiales</taxon>
        <taxon>Phyllobacteriaceae</taxon>
        <taxon>Mesorhizobium</taxon>
    </lineage>
</organism>
<protein>
    <submittedName>
        <fullName evidence="2">DUF1236 domain-containing protein</fullName>
    </submittedName>
</protein>
<keyword evidence="3" id="KW-1185">Reference proteome</keyword>
<dbReference type="Proteomes" id="UP001548832">
    <property type="component" value="Unassembled WGS sequence"/>
</dbReference>
<proteinExistence type="predicted"/>
<gene>
    <name evidence="2" type="ORF">ABVQ20_32825</name>
</gene>
<sequence length="101" mass="11310">MKTYMITLAAGAILMSGLGVAMADTIIVKPEDQKVYREYVHKNPLASIKLPGVELNVGTRLDDKVELREVPNERYRYTVIEGRTVLVDPDTHQVVQVLDAE</sequence>
<evidence type="ECO:0000256" key="1">
    <source>
        <dbReference type="SAM" id="SignalP"/>
    </source>
</evidence>
<accession>A0ABV2DPY9</accession>
<dbReference type="EMBL" id="JBEWSZ010000005">
    <property type="protein sequence ID" value="MET2831743.1"/>
    <property type="molecule type" value="Genomic_DNA"/>
</dbReference>
<name>A0ABV2DPY9_9HYPH</name>
<evidence type="ECO:0000313" key="3">
    <source>
        <dbReference type="Proteomes" id="UP001548832"/>
    </source>
</evidence>
<dbReference type="InterPro" id="IPR009642">
    <property type="entry name" value="DUF1236"/>
</dbReference>
<feature type="chain" id="PRO_5045728547" evidence="1">
    <location>
        <begin position="24"/>
        <end position="101"/>
    </location>
</feature>
<dbReference type="RefSeq" id="WP_354463908.1">
    <property type="nucleotide sequence ID" value="NZ_JBEWSZ010000005.1"/>
</dbReference>
<dbReference type="Pfam" id="PF06823">
    <property type="entry name" value="DUF1236"/>
    <property type="match status" value="1"/>
</dbReference>
<comment type="caution">
    <text evidence="2">The sequence shown here is derived from an EMBL/GenBank/DDBJ whole genome shotgun (WGS) entry which is preliminary data.</text>
</comment>
<reference evidence="2 3" key="1">
    <citation type="submission" date="2024-06" db="EMBL/GenBank/DDBJ databases">
        <authorList>
            <person name="Kim D.-U."/>
        </authorList>
    </citation>
    <scope>NUCLEOTIDE SEQUENCE [LARGE SCALE GENOMIC DNA]</scope>
    <source>
        <strain evidence="2 3">KACC15460</strain>
    </source>
</reference>